<proteinExistence type="inferred from homology"/>
<evidence type="ECO:0000256" key="12">
    <source>
        <dbReference type="ARBA" id="ARBA00049117"/>
    </source>
</evidence>
<dbReference type="SMART" id="SM00176">
    <property type="entry name" value="RAN"/>
    <property type="match status" value="1"/>
</dbReference>
<evidence type="ECO:0000256" key="6">
    <source>
        <dbReference type="ARBA" id="ARBA00022723"/>
    </source>
</evidence>
<evidence type="ECO:0000256" key="5">
    <source>
        <dbReference type="ARBA" id="ARBA00022701"/>
    </source>
</evidence>
<comment type="catalytic activity">
    <reaction evidence="12">
        <text>GTP + H2O = GDP + phosphate + H(+)</text>
        <dbReference type="Rhea" id="RHEA:19669"/>
        <dbReference type="ChEBI" id="CHEBI:15377"/>
        <dbReference type="ChEBI" id="CHEBI:15378"/>
        <dbReference type="ChEBI" id="CHEBI:37565"/>
        <dbReference type="ChEBI" id="CHEBI:43474"/>
        <dbReference type="ChEBI" id="CHEBI:58189"/>
    </reaction>
    <physiologicalReaction direction="left-to-right" evidence="12">
        <dbReference type="Rhea" id="RHEA:19670"/>
    </physiologicalReaction>
</comment>
<dbReference type="Pfam" id="PF00091">
    <property type="entry name" value="Tubulin"/>
    <property type="match status" value="1"/>
</dbReference>
<evidence type="ECO:0000256" key="1">
    <source>
        <dbReference type="ARBA" id="ARBA00001946"/>
    </source>
</evidence>
<dbReference type="EMBL" id="CAJNOL010000924">
    <property type="protein sequence ID" value="CAF1240409.1"/>
    <property type="molecule type" value="Genomic_DNA"/>
</dbReference>
<dbReference type="InterPro" id="IPR002452">
    <property type="entry name" value="Alpha_tubulin"/>
</dbReference>
<feature type="domain" description="Tubulin/FtsZ GTPase" evidence="14">
    <location>
        <begin position="50"/>
        <end position="247"/>
    </location>
</feature>
<comment type="cofactor">
    <cofactor evidence="1">
        <name>Mg(2+)</name>
        <dbReference type="ChEBI" id="CHEBI:18420"/>
    </cofactor>
</comment>
<keyword evidence="11" id="KW-0206">Cytoskeleton</keyword>
<evidence type="ECO:0008006" key="18">
    <source>
        <dbReference type="Google" id="ProtNLM"/>
    </source>
</evidence>
<keyword evidence="5" id="KW-0493">Microtubule</keyword>
<sequence length="622" mass="70439">MKEIICLHVGQAGCQIGHACWELFCLEHGIQPDGTLLSLNCSINKSDQSILTFFEDIGYKYTPRMLYIDLETTVLDEVRTGTYRQLFHPDRIISGKEDAASNYARGYFTIGKELINHVLDQIRRIANQCHSLQGFIIFHSFGGGTGSGFTSLLMENLNIDYSKKTHIEFAIFPSPKLSTIITEPYNTILNTHIGLEYADCVFIVDNEALWDICTNLLNIKQANFININRLISQVISNITAGSRFKDGNTIDFIEFQTNLVPFPRIHFPLVSYAPIYSIEKSYHEQNDTQTLTQDLFHRNNQMVKVEPSRGKYMSIAIIYRGSISPIDINHTINKLKNDRKISFVDWCPNGFKIGYTTNPPIYVPGGDLAPVKYSAVSLANSTALVDAWARINYKFDLMYSKRAFVHWYISEGMEENEFNEARENLAALEQGESGVGKSSLALRFTKGQFQEFIESTIGAAFFTPTLKIDQNTSLQVELWDTAGQERYHSLPQMYYRGPQAALVVYDITNFDSFLDAKKWIRELRQINTNEMVIGLAGNKADLVTENKRQVDTREVVEYADENRLIFMEISAKLGVNVTEIFINIAKQIVVKQSASTLPKSSKKIPPTKSKSSCFSSNTDNKS</sequence>
<evidence type="ECO:0000256" key="4">
    <source>
        <dbReference type="ARBA" id="ARBA00022490"/>
    </source>
</evidence>
<evidence type="ECO:0000256" key="2">
    <source>
        <dbReference type="ARBA" id="ARBA00004245"/>
    </source>
</evidence>
<gene>
    <name evidence="16" type="ORF">JXQ802_LOCUS26428</name>
</gene>
<dbReference type="GO" id="GO:0007017">
    <property type="term" value="P:microtubule-based process"/>
    <property type="evidence" value="ECO:0007669"/>
    <property type="project" value="InterPro"/>
</dbReference>
<feature type="domain" description="Tubulin/FtsZ 2-layer sandwich" evidence="15">
    <location>
        <begin position="250"/>
        <end position="393"/>
    </location>
</feature>
<dbReference type="GO" id="GO:0005525">
    <property type="term" value="F:GTP binding"/>
    <property type="evidence" value="ECO:0007669"/>
    <property type="project" value="UniProtKB-KW"/>
</dbReference>
<dbReference type="NCBIfam" id="TIGR00231">
    <property type="entry name" value="small_GTP"/>
    <property type="match status" value="1"/>
</dbReference>
<dbReference type="SMART" id="SM00175">
    <property type="entry name" value="RAB"/>
    <property type="match status" value="1"/>
</dbReference>
<dbReference type="Gene3D" id="3.40.50.300">
    <property type="entry name" value="P-loop containing nucleotide triphosphate hydrolases"/>
    <property type="match status" value="1"/>
</dbReference>
<dbReference type="InterPro" id="IPR037103">
    <property type="entry name" value="Tubulin/FtsZ-like_C"/>
</dbReference>
<dbReference type="PRINTS" id="PR01162">
    <property type="entry name" value="ALPHATUBULIN"/>
</dbReference>
<dbReference type="InterPro" id="IPR001806">
    <property type="entry name" value="Small_GTPase"/>
</dbReference>
<keyword evidence="10" id="KW-0342">GTP-binding</keyword>
<accession>A0A814Z8C9</accession>
<evidence type="ECO:0000313" key="16">
    <source>
        <dbReference type="EMBL" id="CAF1240409.1"/>
    </source>
</evidence>
<dbReference type="InterPro" id="IPR000217">
    <property type="entry name" value="Tubulin"/>
</dbReference>
<dbReference type="Pfam" id="PF03953">
    <property type="entry name" value="Tubulin_C"/>
    <property type="match status" value="1"/>
</dbReference>
<comment type="subcellular location">
    <subcellularLocation>
        <location evidence="2">Cytoplasm</location>
        <location evidence="2">Cytoskeleton</location>
    </subcellularLocation>
</comment>
<evidence type="ECO:0000256" key="8">
    <source>
        <dbReference type="ARBA" id="ARBA00022801"/>
    </source>
</evidence>
<comment type="caution">
    <text evidence="16">The sequence shown here is derived from an EMBL/GenBank/DDBJ whole genome shotgun (WGS) entry which is preliminary data.</text>
</comment>
<evidence type="ECO:0000259" key="14">
    <source>
        <dbReference type="SMART" id="SM00864"/>
    </source>
</evidence>
<feature type="compositionally biased region" description="Low complexity" evidence="13">
    <location>
        <begin position="603"/>
        <end position="612"/>
    </location>
</feature>
<evidence type="ECO:0000256" key="3">
    <source>
        <dbReference type="ARBA" id="ARBA00009636"/>
    </source>
</evidence>
<dbReference type="FunFam" id="3.40.50.300:FF:000808">
    <property type="entry name" value="Small GTP-binding protein, putative"/>
    <property type="match status" value="1"/>
</dbReference>
<dbReference type="SMART" id="SM00173">
    <property type="entry name" value="RAS"/>
    <property type="match status" value="1"/>
</dbReference>
<evidence type="ECO:0000256" key="7">
    <source>
        <dbReference type="ARBA" id="ARBA00022741"/>
    </source>
</evidence>
<dbReference type="SUPFAM" id="SSF52490">
    <property type="entry name" value="Tubulin nucleotide-binding domain-like"/>
    <property type="match status" value="1"/>
</dbReference>
<dbReference type="InterPro" id="IPR018316">
    <property type="entry name" value="Tubulin/FtsZ_2-layer-sand-dom"/>
</dbReference>
<feature type="region of interest" description="Disordered" evidence="13">
    <location>
        <begin position="597"/>
        <end position="622"/>
    </location>
</feature>
<dbReference type="Proteomes" id="UP000663870">
    <property type="component" value="Unassembled WGS sequence"/>
</dbReference>
<keyword evidence="9" id="KW-0460">Magnesium</keyword>
<dbReference type="AlphaFoldDB" id="A0A814Z8C9"/>
<protein>
    <recommendedName>
        <fullName evidence="18">Tubulin alpha chain</fullName>
    </recommendedName>
</protein>
<comment type="similarity">
    <text evidence="3">Belongs to the tubulin family.</text>
</comment>
<keyword evidence="17" id="KW-1185">Reference proteome</keyword>
<dbReference type="SUPFAM" id="SSF52540">
    <property type="entry name" value="P-loop containing nucleoside triphosphate hydrolases"/>
    <property type="match status" value="1"/>
</dbReference>
<dbReference type="GO" id="GO:0003924">
    <property type="term" value="F:GTPase activity"/>
    <property type="evidence" value="ECO:0007669"/>
    <property type="project" value="InterPro"/>
</dbReference>
<dbReference type="InterPro" id="IPR027417">
    <property type="entry name" value="P-loop_NTPase"/>
</dbReference>
<dbReference type="InterPro" id="IPR017975">
    <property type="entry name" value="Tubulin_CS"/>
</dbReference>
<dbReference type="PROSITE" id="PS51421">
    <property type="entry name" value="RAS"/>
    <property type="match status" value="1"/>
</dbReference>
<dbReference type="Gene3D" id="3.40.50.1440">
    <property type="entry name" value="Tubulin/FtsZ, GTPase domain"/>
    <property type="match status" value="1"/>
</dbReference>
<dbReference type="SUPFAM" id="SSF55307">
    <property type="entry name" value="Tubulin C-terminal domain-like"/>
    <property type="match status" value="1"/>
</dbReference>
<dbReference type="CDD" id="cd02186">
    <property type="entry name" value="alpha_tubulin"/>
    <property type="match status" value="1"/>
</dbReference>
<dbReference type="PANTHER" id="PTHR11588">
    <property type="entry name" value="TUBULIN"/>
    <property type="match status" value="1"/>
</dbReference>
<dbReference type="PRINTS" id="PR01161">
    <property type="entry name" value="TUBULIN"/>
</dbReference>
<evidence type="ECO:0000256" key="11">
    <source>
        <dbReference type="ARBA" id="ARBA00023212"/>
    </source>
</evidence>
<keyword evidence="6" id="KW-0479">Metal-binding</keyword>
<keyword evidence="8" id="KW-0378">Hydrolase</keyword>
<dbReference type="CDD" id="cd01860">
    <property type="entry name" value="Rab5_related"/>
    <property type="match status" value="1"/>
</dbReference>
<dbReference type="GO" id="GO:0005200">
    <property type="term" value="F:structural constituent of cytoskeleton"/>
    <property type="evidence" value="ECO:0007669"/>
    <property type="project" value="InterPro"/>
</dbReference>
<name>A0A814Z8C9_9BILA</name>
<dbReference type="FunFam" id="3.40.50.1440:FF:000007">
    <property type="entry name" value="Tubulin alpha chain"/>
    <property type="match status" value="1"/>
</dbReference>
<evidence type="ECO:0000256" key="10">
    <source>
        <dbReference type="ARBA" id="ARBA00023134"/>
    </source>
</evidence>
<evidence type="ECO:0000256" key="9">
    <source>
        <dbReference type="ARBA" id="ARBA00022842"/>
    </source>
</evidence>
<dbReference type="InterPro" id="IPR036525">
    <property type="entry name" value="Tubulin/FtsZ_GTPase_sf"/>
</dbReference>
<dbReference type="Gene3D" id="3.30.1330.20">
    <property type="entry name" value="Tubulin/FtsZ, C-terminal domain"/>
    <property type="match status" value="1"/>
</dbReference>
<dbReference type="InterPro" id="IPR008280">
    <property type="entry name" value="Tub_FtsZ_C"/>
</dbReference>
<dbReference type="SMART" id="SM00174">
    <property type="entry name" value="RHO"/>
    <property type="match status" value="1"/>
</dbReference>
<evidence type="ECO:0000259" key="15">
    <source>
        <dbReference type="SMART" id="SM00865"/>
    </source>
</evidence>
<keyword evidence="4" id="KW-0963">Cytoplasm</keyword>
<dbReference type="GO" id="GO:0046872">
    <property type="term" value="F:metal ion binding"/>
    <property type="evidence" value="ECO:0007669"/>
    <property type="project" value="UniProtKB-KW"/>
</dbReference>
<evidence type="ECO:0000256" key="13">
    <source>
        <dbReference type="SAM" id="MobiDB-lite"/>
    </source>
</evidence>
<dbReference type="Pfam" id="PF00071">
    <property type="entry name" value="Ras"/>
    <property type="match status" value="1"/>
</dbReference>
<dbReference type="InterPro" id="IPR003008">
    <property type="entry name" value="Tubulin_FtsZ_GTPase"/>
</dbReference>
<dbReference type="SMART" id="SM00864">
    <property type="entry name" value="Tubulin"/>
    <property type="match status" value="1"/>
</dbReference>
<dbReference type="GO" id="GO:0005874">
    <property type="term" value="C:microtubule"/>
    <property type="evidence" value="ECO:0007669"/>
    <property type="project" value="UniProtKB-KW"/>
</dbReference>
<dbReference type="Gene3D" id="1.10.287.600">
    <property type="entry name" value="Helix hairpin bin"/>
    <property type="match status" value="1"/>
</dbReference>
<dbReference type="SMART" id="SM00865">
    <property type="entry name" value="Tubulin_C"/>
    <property type="match status" value="1"/>
</dbReference>
<dbReference type="PROSITE" id="PS51419">
    <property type="entry name" value="RAB"/>
    <property type="match status" value="1"/>
</dbReference>
<dbReference type="InterPro" id="IPR005225">
    <property type="entry name" value="Small_GTP-bd"/>
</dbReference>
<dbReference type="InterPro" id="IPR023123">
    <property type="entry name" value="Tubulin_C"/>
</dbReference>
<feature type="compositionally biased region" description="Polar residues" evidence="13">
    <location>
        <begin position="613"/>
        <end position="622"/>
    </location>
</feature>
<evidence type="ECO:0000313" key="17">
    <source>
        <dbReference type="Proteomes" id="UP000663870"/>
    </source>
</evidence>
<dbReference type="PROSITE" id="PS00227">
    <property type="entry name" value="TUBULIN"/>
    <property type="match status" value="1"/>
</dbReference>
<organism evidence="16 17">
    <name type="scientific">Rotaria sordida</name>
    <dbReference type="NCBI Taxonomy" id="392033"/>
    <lineage>
        <taxon>Eukaryota</taxon>
        <taxon>Metazoa</taxon>
        <taxon>Spiralia</taxon>
        <taxon>Gnathifera</taxon>
        <taxon>Rotifera</taxon>
        <taxon>Eurotatoria</taxon>
        <taxon>Bdelloidea</taxon>
        <taxon>Philodinida</taxon>
        <taxon>Philodinidae</taxon>
        <taxon>Rotaria</taxon>
    </lineage>
</organism>
<keyword evidence="7" id="KW-0547">Nucleotide-binding</keyword>
<reference evidence="16" key="1">
    <citation type="submission" date="2021-02" db="EMBL/GenBank/DDBJ databases">
        <authorList>
            <person name="Nowell W R."/>
        </authorList>
    </citation>
    <scope>NUCLEOTIDE SEQUENCE</scope>
</reference>